<evidence type="ECO:0000259" key="15">
    <source>
        <dbReference type="PROSITE" id="PS51747"/>
    </source>
</evidence>
<feature type="binding site" evidence="14">
    <location>
        <position position="207"/>
    </location>
    <ligand>
        <name>Zn(2+)</name>
        <dbReference type="ChEBI" id="CHEBI:29105"/>
        <note>catalytic</note>
    </ligand>
</feature>
<evidence type="ECO:0000256" key="3">
    <source>
        <dbReference type="ARBA" id="ARBA00010875"/>
    </source>
</evidence>
<evidence type="ECO:0000256" key="2">
    <source>
        <dbReference type="ARBA" id="ARBA00006576"/>
    </source>
</evidence>
<evidence type="ECO:0000256" key="11">
    <source>
        <dbReference type="HAMAP-Rule" id="MF_00009"/>
    </source>
</evidence>
<keyword evidence="4 11" id="KW-0540">Nuclease</keyword>
<feature type="binding site" evidence="14">
    <location>
        <position position="245"/>
    </location>
    <ligand>
        <name>Zn(2+)</name>
        <dbReference type="ChEBI" id="CHEBI:29105"/>
        <note>catalytic</note>
    </ligand>
</feature>
<dbReference type="GO" id="GO:0006364">
    <property type="term" value="P:rRNA processing"/>
    <property type="evidence" value="ECO:0007669"/>
    <property type="project" value="UniProtKB-UniRule"/>
</dbReference>
<dbReference type="Pfam" id="PF02130">
    <property type="entry name" value="YbeY"/>
    <property type="match status" value="1"/>
</dbReference>
<comment type="function">
    <text evidence="1">This enzyme scavenges exogenous and endogenous cytidine and 2'-deoxycytidine for UMP synthesis.</text>
</comment>
<dbReference type="InterPro" id="IPR023091">
    <property type="entry name" value="MetalPrtase_cat_dom_sf_prd"/>
</dbReference>
<keyword evidence="5 11" id="KW-0479">Metal-binding</keyword>
<feature type="domain" description="CMP/dCMP-type deaminase" evidence="15">
    <location>
        <begin position="155"/>
        <end position="285"/>
    </location>
</feature>
<dbReference type="SUPFAM" id="SSF53927">
    <property type="entry name" value="Cytidine deaminase-like"/>
    <property type="match status" value="1"/>
</dbReference>
<comment type="similarity">
    <text evidence="3 11">Belongs to the endoribonuclease YbeY family.</text>
</comment>
<evidence type="ECO:0000256" key="6">
    <source>
        <dbReference type="ARBA" id="ARBA00022759"/>
    </source>
</evidence>
<organism evidence="16 17">
    <name type="scientific">Treponema rectale</name>
    <dbReference type="NCBI Taxonomy" id="744512"/>
    <lineage>
        <taxon>Bacteria</taxon>
        <taxon>Pseudomonadati</taxon>
        <taxon>Spirochaetota</taxon>
        <taxon>Spirochaetia</taxon>
        <taxon>Spirochaetales</taxon>
        <taxon>Treponemataceae</taxon>
        <taxon>Treponema</taxon>
    </lineage>
</organism>
<protein>
    <recommendedName>
        <fullName evidence="11">Endoribonuclease YbeY</fullName>
        <ecNumber evidence="11">3.1.-.-</ecNumber>
    </recommendedName>
</protein>
<dbReference type="EC" id="3.1.-.-" evidence="11"/>
<dbReference type="PANTHER" id="PTHR11644">
    <property type="entry name" value="CYTIDINE DEAMINASE"/>
    <property type="match status" value="1"/>
</dbReference>
<dbReference type="InterPro" id="IPR002125">
    <property type="entry name" value="CMP_dCMP_dom"/>
</dbReference>
<dbReference type="GO" id="GO:0055086">
    <property type="term" value="P:nucleobase-containing small molecule metabolic process"/>
    <property type="evidence" value="ECO:0007669"/>
    <property type="project" value="UniProtKB-ARBA"/>
</dbReference>
<comment type="catalytic activity">
    <reaction evidence="9">
        <text>2'-deoxycytidine + H2O + H(+) = 2'-deoxyuridine + NH4(+)</text>
        <dbReference type="Rhea" id="RHEA:13433"/>
        <dbReference type="ChEBI" id="CHEBI:15377"/>
        <dbReference type="ChEBI" id="CHEBI:15378"/>
        <dbReference type="ChEBI" id="CHEBI:15698"/>
        <dbReference type="ChEBI" id="CHEBI:16450"/>
        <dbReference type="ChEBI" id="CHEBI:28938"/>
        <dbReference type="EC" id="3.5.4.5"/>
    </reaction>
</comment>
<dbReference type="GO" id="GO:0042802">
    <property type="term" value="F:identical protein binding"/>
    <property type="evidence" value="ECO:0007669"/>
    <property type="project" value="UniProtKB-ARBA"/>
</dbReference>
<evidence type="ECO:0000256" key="9">
    <source>
        <dbReference type="ARBA" id="ARBA00049252"/>
    </source>
</evidence>
<dbReference type="GO" id="GO:0072527">
    <property type="term" value="P:pyrimidine-containing compound metabolic process"/>
    <property type="evidence" value="ECO:0007669"/>
    <property type="project" value="UniProtKB-ARBA"/>
</dbReference>
<dbReference type="Gene3D" id="3.40.390.30">
    <property type="entry name" value="Metalloproteases ('zincins'), catalytic domain"/>
    <property type="match status" value="1"/>
</dbReference>
<evidence type="ECO:0000256" key="1">
    <source>
        <dbReference type="ARBA" id="ARBA00003949"/>
    </source>
</evidence>
<comment type="function">
    <text evidence="11">Single strand-specific metallo-endoribonuclease involved in late-stage 70S ribosome quality control and in maturation of the 3' terminus of the 16S rRNA.</text>
</comment>
<feature type="binding site" evidence="14">
    <location>
        <position position="242"/>
    </location>
    <ligand>
        <name>Zn(2+)</name>
        <dbReference type="ChEBI" id="CHEBI:29105"/>
        <note>catalytic</note>
    </ligand>
</feature>
<name>A0A7M1XJN2_9SPIR</name>
<proteinExistence type="inferred from homology"/>
<dbReference type="GO" id="GO:0005829">
    <property type="term" value="C:cytosol"/>
    <property type="evidence" value="ECO:0007669"/>
    <property type="project" value="TreeGrafter"/>
</dbReference>
<dbReference type="Gene3D" id="3.40.140.10">
    <property type="entry name" value="Cytidine Deaminase, domain 2"/>
    <property type="match status" value="1"/>
</dbReference>
<dbReference type="KEGG" id="trc:DYE49_04395"/>
<dbReference type="PANTHER" id="PTHR11644:SF2">
    <property type="entry name" value="CYTIDINE DEAMINASE"/>
    <property type="match status" value="1"/>
</dbReference>
<sequence>MKTNHILEFLNQANHEKGLKEMFTIAFKQTLKVLKKEECYRISLTLVSKEEIHELNKQYRDTDRPTDVLTFAFQEADVLMMDEVIDLGNIIISPEVAKEQCSQYHHPYRREMAFLFIHGLLHAFGYEHHRSTKEAEEMFALQNEILNTMPYDFYTNINKVKKLLTSAQEKSLSGYSHFRVGAIVMTKDGKYHQGFNIENSAYGDCMCAERVALFHTYASGYNKEDIVSLSLITDSENVGTPCGSCRQVMSELMNMNCPVHIFNCDLSKQLDTSVADLLPYAFSKEDLK</sequence>
<evidence type="ECO:0000256" key="4">
    <source>
        <dbReference type="ARBA" id="ARBA00022722"/>
    </source>
</evidence>
<feature type="binding site" evidence="11">
    <location>
        <position position="128"/>
    </location>
    <ligand>
        <name>Zn(2+)</name>
        <dbReference type="ChEBI" id="CHEBI:29105"/>
        <note>catalytic</note>
    </ligand>
</feature>
<dbReference type="GO" id="GO:0004521">
    <property type="term" value="F:RNA endonuclease activity"/>
    <property type="evidence" value="ECO:0007669"/>
    <property type="project" value="UniProtKB-UniRule"/>
</dbReference>
<dbReference type="GO" id="GO:0008270">
    <property type="term" value="F:zinc ion binding"/>
    <property type="evidence" value="ECO:0007669"/>
    <property type="project" value="UniProtKB-UniRule"/>
</dbReference>
<evidence type="ECO:0000313" key="17">
    <source>
        <dbReference type="Proteomes" id="UP000593591"/>
    </source>
</evidence>
<dbReference type="PROSITE" id="PS01306">
    <property type="entry name" value="UPF0054"/>
    <property type="match status" value="1"/>
</dbReference>
<accession>A0A7M1XJN2</accession>
<keyword evidence="11" id="KW-0690">Ribosome biogenesis</keyword>
<keyword evidence="6 11" id="KW-0255">Endonuclease</keyword>
<evidence type="ECO:0000256" key="13">
    <source>
        <dbReference type="PIRSR" id="PIRSR606262-2"/>
    </source>
</evidence>
<dbReference type="NCBIfam" id="TIGR01354">
    <property type="entry name" value="cyt_deam_tetra"/>
    <property type="match status" value="1"/>
</dbReference>
<evidence type="ECO:0000256" key="14">
    <source>
        <dbReference type="PIRSR" id="PIRSR606262-3"/>
    </source>
</evidence>
<dbReference type="InterPro" id="IPR020549">
    <property type="entry name" value="YbeY_CS"/>
</dbReference>
<dbReference type="EMBL" id="CP031517">
    <property type="protein sequence ID" value="QOS39743.1"/>
    <property type="molecule type" value="Genomic_DNA"/>
</dbReference>
<comment type="catalytic activity">
    <reaction evidence="10">
        <text>cytidine + H2O + H(+) = uridine + NH4(+)</text>
        <dbReference type="Rhea" id="RHEA:16069"/>
        <dbReference type="ChEBI" id="CHEBI:15377"/>
        <dbReference type="ChEBI" id="CHEBI:15378"/>
        <dbReference type="ChEBI" id="CHEBI:16704"/>
        <dbReference type="ChEBI" id="CHEBI:17562"/>
        <dbReference type="ChEBI" id="CHEBI:28938"/>
        <dbReference type="EC" id="3.5.4.5"/>
    </reaction>
</comment>
<dbReference type="InterPro" id="IPR016193">
    <property type="entry name" value="Cytidine_deaminase-like"/>
</dbReference>
<dbReference type="InterPro" id="IPR016192">
    <property type="entry name" value="APOBEC/CMP_deaminase_Zn-bd"/>
</dbReference>
<dbReference type="GO" id="GO:0004126">
    <property type="term" value="F:cytidine deaminase activity"/>
    <property type="evidence" value="ECO:0007669"/>
    <property type="project" value="UniProtKB-EC"/>
</dbReference>
<feature type="binding site" evidence="11">
    <location>
        <position position="118"/>
    </location>
    <ligand>
        <name>Zn(2+)</name>
        <dbReference type="ChEBI" id="CHEBI:29105"/>
        <note>catalytic</note>
    </ligand>
</feature>
<evidence type="ECO:0000256" key="5">
    <source>
        <dbReference type="ARBA" id="ARBA00022723"/>
    </source>
</evidence>
<dbReference type="PROSITE" id="PS51747">
    <property type="entry name" value="CYT_DCMP_DEAMINASES_2"/>
    <property type="match status" value="1"/>
</dbReference>
<evidence type="ECO:0000256" key="12">
    <source>
        <dbReference type="PIRSR" id="PIRSR606262-1"/>
    </source>
</evidence>
<keyword evidence="11" id="KW-0698">rRNA processing</keyword>
<dbReference type="CDD" id="cd01283">
    <property type="entry name" value="cytidine_deaminase"/>
    <property type="match status" value="1"/>
</dbReference>
<dbReference type="NCBIfam" id="NF004064">
    <property type="entry name" value="PRK05578.1"/>
    <property type="match status" value="1"/>
</dbReference>
<feature type="active site" description="Proton donor" evidence="12">
    <location>
        <position position="209"/>
    </location>
</feature>
<evidence type="ECO:0000256" key="10">
    <source>
        <dbReference type="ARBA" id="ARBA00049558"/>
    </source>
</evidence>
<dbReference type="InterPro" id="IPR050202">
    <property type="entry name" value="Cyt/Deoxycyt_deaminase"/>
</dbReference>
<keyword evidence="8 11" id="KW-0862">Zinc</keyword>
<dbReference type="Pfam" id="PF00383">
    <property type="entry name" value="dCMP_cyt_deam_1"/>
    <property type="match status" value="1"/>
</dbReference>
<keyword evidence="11" id="KW-0963">Cytoplasm</keyword>
<keyword evidence="7 11" id="KW-0378">Hydrolase</keyword>
<dbReference type="AlphaFoldDB" id="A0A7M1XJN2"/>
<dbReference type="InterPro" id="IPR002036">
    <property type="entry name" value="YbeY"/>
</dbReference>
<feature type="binding site" evidence="11">
    <location>
        <position position="122"/>
    </location>
    <ligand>
        <name>Zn(2+)</name>
        <dbReference type="ChEBI" id="CHEBI:29105"/>
        <note>catalytic</note>
    </ligand>
</feature>
<dbReference type="NCBIfam" id="TIGR00043">
    <property type="entry name" value="rRNA maturation RNase YbeY"/>
    <property type="match status" value="1"/>
</dbReference>
<comment type="similarity">
    <text evidence="2">Belongs to the cytidine and deoxycytidylate deaminase family.</text>
</comment>
<comment type="cofactor">
    <cofactor evidence="11">
        <name>Zn(2+)</name>
        <dbReference type="ChEBI" id="CHEBI:29105"/>
    </cofactor>
    <text evidence="11">Binds 1 zinc ion.</text>
</comment>
<evidence type="ECO:0000256" key="8">
    <source>
        <dbReference type="ARBA" id="ARBA00022833"/>
    </source>
</evidence>
<dbReference type="HAMAP" id="MF_00009">
    <property type="entry name" value="Endoribonucl_YbeY"/>
    <property type="match status" value="1"/>
</dbReference>
<comment type="subcellular location">
    <subcellularLocation>
        <location evidence="11">Cytoplasm</location>
    </subcellularLocation>
</comment>
<reference evidence="16 17" key="1">
    <citation type="submission" date="2018-08" db="EMBL/GenBank/DDBJ databases">
        <title>The first complete genome of Treponema rectale (CHPAT), a commensal spirochete of the bovine rectum.</title>
        <authorList>
            <person name="Staton G.J."/>
            <person name="Clegg S.R."/>
            <person name="Carter S.D."/>
            <person name="Radford A.D."/>
            <person name="Darby A."/>
            <person name="Hall N."/>
            <person name="Birtles R.J."/>
            <person name="Evans N.J."/>
        </authorList>
    </citation>
    <scope>NUCLEOTIDE SEQUENCE [LARGE SCALE GENOMIC DNA]</scope>
    <source>
        <strain evidence="16 17">CHPA</strain>
    </source>
</reference>
<dbReference type="PROSITE" id="PS00903">
    <property type="entry name" value="CYT_DCMP_DEAMINASES_1"/>
    <property type="match status" value="1"/>
</dbReference>
<dbReference type="SUPFAM" id="SSF55486">
    <property type="entry name" value="Metalloproteases ('zincins'), catalytic domain"/>
    <property type="match status" value="1"/>
</dbReference>
<dbReference type="InterPro" id="IPR006262">
    <property type="entry name" value="Cyt_deam_tetra"/>
</dbReference>
<gene>
    <name evidence="16" type="primary">cdd</name>
    <name evidence="11" type="synonym">ybeY</name>
    <name evidence="16" type="ORF">DYE49_04395</name>
</gene>
<evidence type="ECO:0000256" key="7">
    <source>
        <dbReference type="ARBA" id="ARBA00022801"/>
    </source>
</evidence>
<evidence type="ECO:0000313" key="16">
    <source>
        <dbReference type="EMBL" id="QOS39743.1"/>
    </source>
</evidence>
<dbReference type="Proteomes" id="UP000593591">
    <property type="component" value="Chromosome"/>
</dbReference>
<feature type="binding site" evidence="13">
    <location>
        <begin position="196"/>
        <end position="202"/>
    </location>
    <ligand>
        <name>substrate</name>
    </ligand>
</feature>
<dbReference type="GO" id="GO:0004222">
    <property type="term" value="F:metalloendopeptidase activity"/>
    <property type="evidence" value="ECO:0007669"/>
    <property type="project" value="InterPro"/>
</dbReference>